<evidence type="ECO:0000313" key="7">
    <source>
        <dbReference type="Proteomes" id="UP000034072"/>
    </source>
</evidence>
<dbReference type="SUPFAM" id="SSF89028">
    <property type="entry name" value="Cobalamin adenosyltransferase-like"/>
    <property type="match status" value="1"/>
</dbReference>
<dbReference type="Gene3D" id="1.20.1200.10">
    <property type="entry name" value="Cobalamin adenosyltransferase-like"/>
    <property type="match status" value="1"/>
</dbReference>
<accession>A0A0G0QJZ6</accession>
<comment type="pathway">
    <text evidence="4">Cofactor biosynthesis; adenosylcobalamin biosynthesis; adenosylcobalamin from cob(II)yrinate a,c-diamide: step 2/7.</text>
</comment>
<dbReference type="NCBIfam" id="TIGR00636">
    <property type="entry name" value="PduO_Nterm"/>
    <property type="match status" value="1"/>
</dbReference>
<keyword evidence="3 4" id="KW-0067">ATP-binding</keyword>
<dbReference type="Proteomes" id="UP000034072">
    <property type="component" value="Unassembled WGS sequence"/>
</dbReference>
<comment type="similarity">
    <text evidence="4">Belongs to the Cob(I)alamin adenosyltransferase family.</text>
</comment>
<gene>
    <name evidence="6" type="ORF">UT75_C0006G0058</name>
</gene>
<evidence type="ECO:0000313" key="6">
    <source>
        <dbReference type="EMBL" id="KKR40679.1"/>
    </source>
</evidence>
<dbReference type="EMBL" id="LBXZ01000006">
    <property type="protein sequence ID" value="KKR40679.1"/>
    <property type="molecule type" value="Genomic_DNA"/>
</dbReference>
<comment type="catalytic activity">
    <reaction evidence="4">
        <text>2 cob(II)yrinate a,c diamide + reduced [electron-transfer flavoprotein] + 2 ATP = 2 adenosylcob(III)yrinate a,c-diamide + 2 triphosphate + oxidized [electron-transfer flavoprotein] + 3 H(+)</text>
        <dbReference type="Rhea" id="RHEA:11528"/>
        <dbReference type="Rhea" id="RHEA-COMP:10685"/>
        <dbReference type="Rhea" id="RHEA-COMP:10686"/>
        <dbReference type="ChEBI" id="CHEBI:15378"/>
        <dbReference type="ChEBI" id="CHEBI:18036"/>
        <dbReference type="ChEBI" id="CHEBI:30616"/>
        <dbReference type="ChEBI" id="CHEBI:57692"/>
        <dbReference type="ChEBI" id="CHEBI:58307"/>
        <dbReference type="ChEBI" id="CHEBI:58503"/>
        <dbReference type="ChEBI" id="CHEBI:58537"/>
        <dbReference type="EC" id="2.5.1.17"/>
    </reaction>
</comment>
<reference evidence="6 7" key="1">
    <citation type="journal article" date="2015" name="Nature">
        <title>rRNA introns, odd ribosomes, and small enigmatic genomes across a large radiation of phyla.</title>
        <authorList>
            <person name="Brown C.T."/>
            <person name="Hug L.A."/>
            <person name="Thomas B.C."/>
            <person name="Sharon I."/>
            <person name="Castelle C.J."/>
            <person name="Singh A."/>
            <person name="Wilkins M.J."/>
            <person name="Williams K.H."/>
            <person name="Banfield J.F."/>
        </authorList>
    </citation>
    <scope>NUCLEOTIDE SEQUENCE [LARGE SCALE GENOMIC DNA]</scope>
</reference>
<evidence type="ECO:0000256" key="2">
    <source>
        <dbReference type="ARBA" id="ARBA00022741"/>
    </source>
</evidence>
<keyword evidence="1 4" id="KW-0808">Transferase</keyword>
<name>A0A0G0QJZ6_9BACT</name>
<evidence type="ECO:0000259" key="5">
    <source>
        <dbReference type="Pfam" id="PF01923"/>
    </source>
</evidence>
<dbReference type="AlphaFoldDB" id="A0A0G0QJZ6"/>
<keyword evidence="2 4" id="KW-0547">Nucleotide-binding</keyword>
<feature type="domain" description="Cobalamin adenosyltransferase-like" evidence="5">
    <location>
        <begin position="5"/>
        <end position="163"/>
    </location>
</feature>
<evidence type="ECO:0000256" key="1">
    <source>
        <dbReference type="ARBA" id="ARBA00022679"/>
    </source>
</evidence>
<sequence length="176" mass="20215">MGLFYTKKGDKGFSHVGKIKISKLDHHIEALGQLDELNCLIGVFKSEQKDKALKTTLHRVQENLFIIQAIVAYKMLREKRIPPQLEESTLRSIESVIDEIESKLKVERKFIIPGTNPTSAWLDYIRAKSRTTERALLRIKLKNPTANAYMNRLSSLFFALARQVGQKGRESSPRYK</sequence>
<dbReference type="Pfam" id="PF01923">
    <property type="entry name" value="Cob_adeno_trans"/>
    <property type="match status" value="1"/>
</dbReference>
<comment type="catalytic activity">
    <reaction evidence="4">
        <text>2 cob(II)alamin + reduced [electron-transfer flavoprotein] + 2 ATP = 2 adenosylcob(III)alamin + 2 triphosphate + oxidized [electron-transfer flavoprotein] + 3 H(+)</text>
        <dbReference type="Rhea" id="RHEA:28671"/>
        <dbReference type="Rhea" id="RHEA-COMP:10685"/>
        <dbReference type="Rhea" id="RHEA-COMP:10686"/>
        <dbReference type="ChEBI" id="CHEBI:15378"/>
        <dbReference type="ChEBI" id="CHEBI:16304"/>
        <dbReference type="ChEBI" id="CHEBI:18036"/>
        <dbReference type="ChEBI" id="CHEBI:18408"/>
        <dbReference type="ChEBI" id="CHEBI:30616"/>
        <dbReference type="ChEBI" id="CHEBI:57692"/>
        <dbReference type="ChEBI" id="CHEBI:58307"/>
        <dbReference type="EC" id="2.5.1.17"/>
    </reaction>
</comment>
<evidence type="ECO:0000256" key="3">
    <source>
        <dbReference type="ARBA" id="ARBA00022840"/>
    </source>
</evidence>
<dbReference type="GO" id="GO:0009236">
    <property type="term" value="P:cobalamin biosynthetic process"/>
    <property type="evidence" value="ECO:0007669"/>
    <property type="project" value="UniProtKB-UniRule"/>
</dbReference>
<proteinExistence type="inferred from homology"/>
<comment type="caution">
    <text evidence="6">The sequence shown here is derived from an EMBL/GenBank/DDBJ whole genome shotgun (WGS) entry which is preliminary data.</text>
</comment>
<dbReference type="GO" id="GO:0008817">
    <property type="term" value="F:corrinoid adenosyltransferase activity"/>
    <property type="evidence" value="ECO:0007669"/>
    <property type="project" value="UniProtKB-UniRule"/>
</dbReference>
<dbReference type="PANTHER" id="PTHR12213:SF0">
    <property type="entry name" value="CORRINOID ADENOSYLTRANSFERASE MMAB"/>
    <property type="match status" value="1"/>
</dbReference>
<dbReference type="EC" id="2.5.1.17" evidence="4"/>
<protein>
    <recommendedName>
        <fullName evidence="4">Corrinoid adenosyltransferase</fullName>
        <ecNumber evidence="4">2.5.1.17</ecNumber>
    </recommendedName>
    <alternativeName>
        <fullName evidence="4">Cob(II)alamin adenosyltransferase</fullName>
    </alternativeName>
    <alternativeName>
        <fullName evidence="4">Cob(II)yrinic acid a,c-diamide adenosyltransferase</fullName>
    </alternativeName>
    <alternativeName>
        <fullName evidence="4">Cobinamide/cobalamin adenosyltransferase</fullName>
    </alternativeName>
</protein>
<dbReference type="GO" id="GO:0005524">
    <property type="term" value="F:ATP binding"/>
    <property type="evidence" value="ECO:0007669"/>
    <property type="project" value="UniProtKB-UniRule"/>
</dbReference>
<organism evidence="6 7">
    <name type="scientific">Candidatus Yanofskybacteria bacterium GW2011_GWE2_40_11</name>
    <dbReference type="NCBI Taxonomy" id="1619033"/>
    <lineage>
        <taxon>Bacteria</taxon>
        <taxon>Candidatus Yanofskyibacteriota</taxon>
    </lineage>
</organism>
<dbReference type="InterPro" id="IPR029499">
    <property type="entry name" value="PduO-typ"/>
</dbReference>
<keyword evidence="4" id="KW-0169">Cobalamin biosynthesis</keyword>
<evidence type="ECO:0000256" key="4">
    <source>
        <dbReference type="RuleBase" id="RU366026"/>
    </source>
</evidence>
<dbReference type="InterPro" id="IPR016030">
    <property type="entry name" value="CblAdoTrfase-like"/>
</dbReference>
<dbReference type="InterPro" id="IPR036451">
    <property type="entry name" value="CblAdoTrfase-like_sf"/>
</dbReference>
<dbReference type="UniPathway" id="UPA00148">
    <property type="reaction ID" value="UER00233"/>
</dbReference>
<dbReference type="PANTHER" id="PTHR12213">
    <property type="entry name" value="CORRINOID ADENOSYLTRANSFERASE"/>
    <property type="match status" value="1"/>
</dbReference>